<keyword evidence="1" id="KW-0812">Transmembrane</keyword>
<sequence length="67" mass="7526">MSPMSIRSKEPKDLATVAKTSTYMWEIISRSGTFPIMFFLLIIFTFIFKSHYNLSSNGLSDAANGLT</sequence>
<evidence type="ECO:0000313" key="2">
    <source>
        <dbReference type="EMBL" id="OMJ25121.1"/>
    </source>
</evidence>
<accession>A0A1R1YDW9</accession>
<name>A0A1R1YDW9_9FUNG</name>
<evidence type="ECO:0000256" key="1">
    <source>
        <dbReference type="SAM" id="Phobius"/>
    </source>
</evidence>
<keyword evidence="1" id="KW-1133">Transmembrane helix</keyword>
<dbReference type="Proteomes" id="UP000187429">
    <property type="component" value="Unassembled WGS sequence"/>
</dbReference>
<feature type="transmembrane region" description="Helical" evidence="1">
    <location>
        <begin position="27"/>
        <end position="48"/>
    </location>
</feature>
<keyword evidence="1" id="KW-0472">Membrane</keyword>
<dbReference type="EMBL" id="LSSM01001698">
    <property type="protein sequence ID" value="OMJ25121.1"/>
    <property type="molecule type" value="Genomic_DNA"/>
</dbReference>
<evidence type="ECO:0000313" key="3">
    <source>
        <dbReference type="Proteomes" id="UP000187429"/>
    </source>
</evidence>
<protein>
    <submittedName>
        <fullName evidence="2">Uncharacterized protein</fullName>
    </submittedName>
</protein>
<comment type="caution">
    <text evidence="2">The sequence shown here is derived from an EMBL/GenBank/DDBJ whole genome shotgun (WGS) entry which is preliminary data.</text>
</comment>
<reference evidence="3" key="1">
    <citation type="submission" date="2017-01" db="EMBL/GenBank/DDBJ databases">
        <authorList>
            <person name="Wang Y."/>
            <person name="White M."/>
            <person name="Kvist S."/>
            <person name="Moncalvo J.-M."/>
        </authorList>
    </citation>
    <scope>NUCLEOTIDE SEQUENCE [LARGE SCALE GENOMIC DNA]</scope>
    <source>
        <strain evidence="3">ID-206-W2</strain>
    </source>
</reference>
<dbReference type="AlphaFoldDB" id="A0A1R1YDW9"/>
<proteinExistence type="predicted"/>
<gene>
    <name evidence="2" type="ORF">AYI69_g4397</name>
</gene>
<keyword evidence="3" id="KW-1185">Reference proteome</keyword>
<organism evidence="2 3">
    <name type="scientific">Smittium culicis</name>
    <dbReference type="NCBI Taxonomy" id="133412"/>
    <lineage>
        <taxon>Eukaryota</taxon>
        <taxon>Fungi</taxon>
        <taxon>Fungi incertae sedis</taxon>
        <taxon>Zoopagomycota</taxon>
        <taxon>Kickxellomycotina</taxon>
        <taxon>Harpellomycetes</taxon>
        <taxon>Harpellales</taxon>
        <taxon>Legeriomycetaceae</taxon>
        <taxon>Smittium</taxon>
    </lineage>
</organism>